<protein>
    <recommendedName>
        <fullName evidence="2">CAAX prenyl protease 2/Lysostaphin resistance protein A-like domain-containing protein</fullName>
    </recommendedName>
</protein>
<evidence type="ECO:0000313" key="4">
    <source>
        <dbReference type="Proteomes" id="UP001499954"/>
    </source>
</evidence>
<evidence type="ECO:0000313" key="3">
    <source>
        <dbReference type="EMBL" id="GAA1953709.1"/>
    </source>
</evidence>
<name>A0ABP5BY45_9MICO</name>
<organism evidence="3 4">
    <name type="scientific">Agromyces allii</name>
    <dbReference type="NCBI Taxonomy" id="393607"/>
    <lineage>
        <taxon>Bacteria</taxon>
        <taxon>Bacillati</taxon>
        <taxon>Actinomycetota</taxon>
        <taxon>Actinomycetes</taxon>
        <taxon>Micrococcales</taxon>
        <taxon>Microbacteriaceae</taxon>
        <taxon>Agromyces</taxon>
    </lineage>
</organism>
<keyword evidence="1" id="KW-1133">Transmembrane helix</keyword>
<feature type="transmembrane region" description="Helical" evidence="1">
    <location>
        <begin position="103"/>
        <end position="126"/>
    </location>
</feature>
<dbReference type="InterPro" id="IPR003675">
    <property type="entry name" value="Rce1/LyrA-like_dom"/>
</dbReference>
<comment type="caution">
    <text evidence="3">The sequence shown here is derived from an EMBL/GenBank/DDBJ whole genome shotgun (WGS) entry which is preliminary data.</text>
</comment>
<dbReference type="RefSeq" id="WP_157413946.1">
    <property type="nucleotide sequence ID" value="NZ_BAAAMK010000002.1"/>
</dbReference>
<feature type="transmembrane region" description="Helical" evidence="1">
    <location>
        <begin position="6"/>
        <end position="25"/>
    </location>
</feature>
<feature type="domain" description="CAAX prenyl protease 2/Lysostaphin resistance protein A-like" evidence="2">
    <location>
        <begin position="148"/>
        <end position="235"/>
    </location>
</feature>
<dbReference type="InterPro" id="IPR052710">
    <property type="entry name" value="CAAX_protease"/>
</dbReference>
<dbReference type="PANTHER" id="PTHR36435:SF1">
    <property type="entry name" value="CAAX AMINO TERMINAL PROTEASE FAMILY PROTEIN"/>
    <property type="match status" value="1"/>
</dbReference>
<feature type="transmembrane region" description="Helical" evidence="1">
    <location>
        <begin position="147"/>
        <end position="165"/>
    </location>
</feature>
<accession>A0ABP5BY45</accession>
<gene>
    <name evidence="3" type="ORF">GCM10009717_19530</name>
</gene>
<keyword evidence="1" id="KW-0812">Transmembrane</keyword>
<feature type="transmembrane region" description="Helical" evidence="1">
    <location>
        <begin position="225"/>
        <end position="248"/>
    </location>
</feature>
<evidence type="ECO:0000259" key="2">
    <source>
        <dbReference type="Pfam" id="PF02517"/>
    </source>
</evidence>
<dbReference type="Pfam" id="PF02517">
    <property type="entry name" value="Rce1-like"/>
    <property type="match status" value="1"/>
</dbReference>
<dbReference type="Proteomes" id="UP001499954">
    <property type="component" value="Unassembled WGS sequence"/>
</dbReference>
<feature type="transmembrane region" description="Helical" evidence="1">
    <location>
        <begin position="171"/>
        <end position="193"/>
    </location>
</feature>
<dbReference type="PANTHER" id="PTHR36435">
    <property type="entry name" value="SLR1288 PROTEIN"/>
    <property type="match status" value="1"/>
</dbReference>
<keyword evidence="4" id="KW-1185">Reference proteome</keyword>
<reference evidence="4" key="1">
    <citation type="journal article" date="2019" name="Int. J. Syst. Evol. Microbiol.">
        <title>The Global Catalogue of Microorganisms (GCM) 10K type strain sequencing project: providing services to taxonomists for standard genome sequencing and annotation.</title>
        <authorList>
            <consortium name="The Broad Institute Genomics Platform"/>
            <consortium name="The Broad Institute Genome Sequencing Center for Infectious Disease"/>
            <person name="Wu L."/>
            <person name="Ma J."/>
        </authorList>
    </citation>
    <scope>NUCLEOTIDE SEQUENCE [LARGE SCALE GENOMIC DNA]</scope>
    <source>
        <strain evidence="4">JCM 13584</strain>
    </source>
</reference>
<sequence>MPADPYQLVLVGALGVALIVVPGLLHRMLEAAKPALFAIASERMPRLVARETLTVLASAVVVGGLLLVWGGLVPDYLEAAGKIAVVSWARSALAEGSGRQPGIVVLLALTAVLAILAQYVLFRAFGRRRRRMLADRIGLTTGRAERFVHATSAILAGGIGEEFIFRAVLPAAVYAFTGSLTVAILAPWLLFALAHIDQRWTGITNAALIGLACTVVYLATERLEFAIAVHVVANILAVLVAPEVFLALRRRTVRRALRSGAPAHREG</sequence>
<feature type="transmembrane region" description="Helical" evidence="1">
    <location>
        <begin position="200"/>
        <end position="219"/>
    </location>
</feature>
<dbReference type="EMBL" id="BAAAMK010000002">
    <property type="protein sequence ID" value="GAA1953709.1"/>
    <property type="molecule type" value="Genomic_DNA"/>
</dbReference>
<proteinExistence type="predicted"/>
<evidence type="ECO:0000256" key="1">
    <source>
        <dbReference type="SAM" id="Phobius"/>
    </source>
</evidence>
<feature type="transmembrane region" description="Helical" evidence="1">
    <location>
        <begin position="53"/>
        <end position="72"/>
    </location>
</feature>
<keyword evidence="1" id="KW-0472">Membrane</keyword>